<organism evidence="2">
    <name type="scientific">Nothobranchius pienaari</name>
    <dbReference type="NCBI Taxonomy" id="704102"/>
    <lineage>
        <taxon>Eukaryota</taxon>
        <taxon>Metazoa</taxon>
        <taxon>Chordata</taxon>
        <taxon>Craniata</taxon>
        <taxon>Vertebrata</taxon>
        <taxon>Euteleostomi</taxon>
        <taxon>Actinopterygii</taxon>
        <taxon>Neopterygii</taxon>
        <taxon>Teleostei</taxon>
        <taxon>Neoteleostei</taxon>
        <taxon>Acanthomorphata</taxon>
        <taxon>Ovalentaria</taxon>
        <taxon>Atherinomorphae</taxon>
        <taxon>Cyprinodontiformes</taxon>
        <taxon>Nothobranchiidae</taxon>
        <taxon>Nothobranchius</taxon>
    </lineage>
</organism>
<reference evidence="2" key="1">
    <citation type="submission" date="2016-05" db="EMBL/GenBank/DDBJ databases">
        <authorList>
            <person name="Lavstsen T."/>
            <person name="Jespersen J.S."/>
        </authorList>
    </citation>
    <scope>NUCLEOTIDE SEQUENCE</scope>
    <source>
        <tissue evidence="2">Brain</tissue>
    </source>
</reference>
<proteinExistence type="predicted"/>
<sequence length="61" mass="6755">GPLSCSPRAPSPGHPLLDSPRHSTYPPQFLSPQRPTLRFHCNPHWTLSSAPSVPDFLNKIL</sequence>
<feature type="non-terminal residue" evidence="2">
    <location>
        <position position="1"/>
    </location>
</feature>
<feature type="non-terminal residue" evidence="2">
    <location>
        <position position="61"/>
    </location>
</feature>
<gene>
    <name evidence="2" type="primary">Nfu_g_1_019984</name>
</gene>
<evidence type="ECO:0000256" key="1">
    <source>
        <dbReference type="SAM" id="MobiDB-lite"/>
    </source>
</evidence>
<dbReference type="EMBL" id="HAEF01001374">
    <property type="protein sequence ID" value="SBR38756.1"/>
    <property type="molecule type" value="Transcribed_RNA"/>
</dbReference>
<accession>A0A1A8L2Y9</accession>
<protein>
    <submittedName>
        <fullName evidence="2">Uncharacterized protein</fullName>
    </submittedName>
</protein>
<reference evidence="2" key="2">
    <citation type="submission" date="2016-06" db="EMBL/GenBank/DDBJ databases">
        <title>The genome of a short-lived fish provides insights into sex chromosome evolution and the genetic control of aging.</title>
        <authorList>
            <person name="Reichwald K."/>
            <person name="Felder M."/>
            <person name="Petzold A."/>
            <person name="Koch P."/>
            <person name="Groth M."/>
            <person name="Platzer M."/>
        </authorList>
    </citation>
    <scope>NUCLEOTIDE SEQUENCE</scope>
    <source>
        <tissue evidence="2">Brain</tissue>
    </source>
</reference>
<dbReference type="AlphaFoldDB" id="A0A1A8L2Y9"/>
<evidence type="ECO:0000313" key="2">
    <source>
        <dbReference type="EMBL" id="SBR38756.1"/>
    </source>
</evidence>
<name>A0A1A8L2Y9_9TELE</name>
<feature type="region of interest" description="Disordered" evidence="1">
    <location>
        <begin position="1"/>
        <end position="29"/>
    </location>
</feature>